<proteinExistence type="predicted"/>
<dbReference type="EMBL" id="JANPWB010000005">
    <property type="protein sequence ID" value="KAJ1189702.1"/>
    <property type="molecule type" value="Genomic_DNA"/>
</dbReference>
<dbReference type="Proteomes" id="UP001066276">
    <property type="component" value="Chromosome 3_1"/>
</dbReference>
<organism evidence="1 2">
    <name type="scientific">Pleurodeles waltl</name>
    <name type="common">Iberian ribbed newt</name>
    <dbReference type="NCBI Taxonomy" id="8319"/>
    <lineage>
        <taxon>Eukaryota</taxon>
        <taxon>Metazoa</taxon>
        <taxon>Chordata</taxon>
        <taxon>Craniata</taxon>
        <taxon>Vertebrata</taxon>
        <taxon>Euteleostomi</taxon>
        <taxon>Amphibia</taxon>
        <taxon>Batrachia</taxon>
        <taxon>Caudata</taxon>
        <taxon>Salamandroidea</taxon>
        <taxon>Salamandridae</taxon>
        <taxon>Pleurodelinae</taxon>
        <taxon>Pleurodeles</taxon>
    </lineage>
</organism>
<keyword evidence="2" id="KW-1185">Reference proteome</keyword>
<dbReference type="AlphaFoldDB" id="A0AAV7ULM6"/>
<reference evidence="1" key="1">
    <citation type="journal article" date="2022" name="bioRxiv">
        <title>Sequencing and chromosome-scale assembly of the giantPleurodeles waltlgenome.</title>
        <authorList>
            <person name="Brown T."/>
            <person name="Elewa A."/>
            <person name="Iarovenko S."/>
            <person name="Subramanian E."/>
            <person name="Araus A.J."/>
            <person name="Petzold A."/>
            <person name="Susuki M."/>
            <person name="Suzuki K.-i.T."/>
            <person name="Hayashi T."/>
            <person name="Toyoda A."/>
            <person name="Oliveira C."/>
            <person name="Osipova E."/>
            <person name="Leigh N.D."/>
            <person name="Simon A."/>
            <person name="Yun M.H."/>
        </authorList>
    </citation>
    <scope>NUCLEOTIDE SEQUENCE</scope>
    <source>
        <strain evidence="1">20211129_DDA</strain>
        <tissue evidence="1">Liver</tissue>
    </source>
</reference>
<evidence type="ECO:0000313" key="2">
    <source>
        <dbReference type="Proteomes" id="UP001066276"/>
    </source>
</evidence>
<protein>
    <submittedName>
        <fullName evidence="1">Uncharacterized protein</fullName>
    </submittedName>
</protein>
<comment type="caution">
    <text evidence="1">The sequence shown here is derived from an EMBL/GenBank/DDBJ whole genome shotgun (WGS) entry which is preliminary data.</text>
</comment>
<name>A0AAV7ULM6_PLEWA</name>
<gene>
    <name evidence="1" type="ORF">NDU88_006444</name>
</gene>
<sequence>MERILLDVTAVGCGLEYMNTKISALADETKHICTHITGFQGRVEGMELRLTAEEDRLSNVPDSELLYLWDKLMDLEDQSHRHNFSFFGFPELVEGADIKVILKGLIPSLAGLTFTPSFELQWAHR</sequence>
<evidence type="ECO:0000313" key="1">
    <source>
        <dbReference type="EMBL" id="KAJ1189702.1"/>
    </source>
</evidence>
<accession>A0AAV7ULM6</accession>